<reference evidence="2 3" key="2">
    <citation type="submission" date="2016-08" db="EMBL/GenBank/DDBJ databases">
        <title>Pervasive Adenine N6-methylation of Active Genes in Fungi.</title>
        <authorList>
            <consortium name="DOE Joint Genome Institute"/>
            <person name="Mondo S.J."/>
            <person name="Dannebaum R.O."/>
            <person name="Kuo R.C."/>
            <person name="Labutti K."/>
            <person name="Haridas S."/>
            <person name="Kuo A."/>
            <person name="Salamov A."/>
            <person name="Ahrendt S.R."/>
            <person name="Lipzen A."/>
            <person name="Sullivan W."/>
            <person name="Andreopoulos W.B."/>
            <person name="Clum A."/>
            <person name="Lindquist E."/>
            <person name="Daum C."/>
            <person name="Ramamoorthy G.K."/>
            <person name="Gryganskyi A."/>
            <person name="Culley D."/>
            <person name="Magnuson J.K."/>
            <person name="James T.Y."/>
            <person name="O'Malley M.A."/>
            <person name="Stajich J.E."/>
            <person name="Spatafora J.W."/>
            <person name="Visel A."/>
            <person name="Grigoriev I.V."/>
        </authorList>
    </citation>
    <scope>NUCLEOTIDE SEQUENCE [LARGE SCALE GENOMIC DNA]</scope>
    <source>
        <strain evidence="3">finn</strain>
    </source>
</reference>
<feature type="non-terminal residue" evidence="2">
    <location>
        <position position="608"/>
    </location>
</feature>
<feature type="region of interest" description="Disordered" evidence="1">
    <location>
        <begin position="247"/>
        <end position="274"/>
    </location>
</feature>
<dbReference type="EMBL" id="MCFH01000010">
    <property type="protein sequence ID" value="ORX54812.1"/>
    <property type="molecule type" value="Genomic_DNA"/>
</dbReference>
<reference evidence="2 3" key="1">
    <citation type="submission" date="2016-08" db="EMBL/GenBank/DDBJ databases">
        <title>Genomes of anaerobic fungi encode conserved fungal cellulosomes for biomass hydrolysis.</title>
        <authorList>
            <consortium name="DOE Joint Genome Institute"/>
            <person name="Haitjema C.H."/>
            <person name="Gilmore S.P."/>
            <person name="Henske J.K."/>
            <person name="Solomon K.V."/>
            <person name="De Groot R."/>
            <person name="Kuo A."/>
            <person name="Mondo S.J."/>
            <person name="Salamov A.A."/>
            <person name="Labutti K."/>
            <person name="Zhao Z."/>
            <person name="Chiniquy J."/>
            <person name="Barry K."/>
            <person name="Brewer H.M."/>
            <person name="Purvine S.O."/>
            <person name="Wright A.T."/>
            <person name="Boxma B."/>
            <person name="Van Alen T."/>
            <person name="Hackstein J.H."/>
            <person name="Baker S.E."/>
            <person name="Grigoriev I.V."/>
            <person name="O'Malley M.A."/>
        </authorList>
    </citation>
    <scope>NUCLEOTIDE SEQUENCE [LARGE SCALE GENOMIC DNA]</scope>
    <source>
        <strain evidence="3">finn</strain>
    </source>
</reference>
<dbReference type="AlphaFoldDB" id="A0A1Y1VGB8"/>
<evidence type="ECO:0000313" key="2">
    <source>
        <dbReference type="EMBL" id="ORX54812.1"/>
    </source>
</evidence>
<feature type="region of interest" description="Disordered" evidence="1">
    <location>
        <begin position="190"/>
        <end position="216"/>
    </location>
</feature>
<protein>
    <submittedName>
        <fullName evidence="2">Uncharacterized protein</fullName>
    </submittedName>
</protein>
<evidence type="ECO:0000256" key="1">
    <source>
        <dbReference type="SAM" id="MobiDB-lite"/>
    </source>
</evidence>
<dbReference type="Proteomes" id="UP000193719">
    <property type="component" value="Unassembled WGS sequence"/>
</dbReference>
<accession>A0A1Y1VGB8</accession>
<proteinExistence type="predicted"/>
<feature type="compositionally biased region" description="Low complexity" evidence="1">
    <location>
        <begin position="247"/>
        <end position="257"/>
    </location>
</feature>
<keyword evidence="3" id="KW-1185">Reference proteome</keyword>
<comment type="caution">
    <text evidence="2">The sequence shown here is derived from an EMBL/GenBank/DDBJ whole genome shotgun (WGS) entry which is preliminary data.</text>
</comment>
<organism evidence="2 3">
    <name type="scientific">Piromyces finnis</name>
    <dbReference type="NCBI Taxonomy" id="1754191"/>
    <lineage>
        <taxon>Eukaryota</taxon>
        <taxon>Fungi</taxon>
        <taxon>Fungi incertae sedis</taxon>
        <taxon>Chytridiomycota</taxon>
        <taxon>Chytridiomycota incertae sedis</taxon>
        <taxon>Neocallimastigomycetes</taxon>
        <taxon>Neocallimastigales</taxon>
        <taxon>Neocallimastigaceae</taxon>
        <taxon>Piromyces</taxon>
    </lineage>
</organism>
<feature type="compositionally biased region" description="Low complexity" evidence="1">
    <location>
        <begin position="264"/>
        <end position="274"/>
    </location>
</feature>
<sequence>MNFEDTNAQNSTATNIDDLKQTQLAADFINKNNSINISQNNDEKNIKTLNSAAKTGSVSIMDQNVAQTLNLQSKTSATEDILFRNHTISHSNHRPHPQALRELSAIVNGIGMNNGLNVNNISNPVGLGNSVNSMNTIDKNFIKPEPAEEYNLFNNRTFSNANMPITSNNNWSHLQWNNYLNGSNKGTSFSLINKKANPTTSNNSSHGLKSENNGSSFKVKSLISNSNSNIVEEEKEKSKLNSVSTSPIASTISTSGSDPVNNISASSSLKSTNTTSTQDFNAIGLGSNPNTSSIIPSNSNLNVPSLFNPTSKSFSPLINDGSKNESNSLMHSDSDITLISSHVSANASNNVTPNNTLNGSITSPNGINAQTPLIKQFSKLSLDNSKTSPTSNMYNNIFFNNDSEQNGIFHGSPINNNSASEILRHNSLPVSSNTSLLISSERESDLSHLNNDIELLIRSSQFKFEDLIKYKDKLSNPNIPLDMLNHIKKDLLIQGWYQHAYYSIRKIKDRLQDIFKLNPSVWMVDIDIYYTGDIDITLYYFKLHIHTCYDLKNCIVSEWRGNRYTEISNWWASASLLFNQILLLFKLSETTIIKPITPKVHIEDKPNV</sequence>
<evidence type="ECO:0000313" key="3">
    <source>
        <dbReference type="Proteomes" id="UP000193719"/>
    </source>
</evidence>
<gene>
    <name evidence="2" type="ORF">BCR36DRAFT_243441</name>
</gene>
<name>A0A1Y1VGB8_9FUNG</name>